<gene>
    <name evidence="12" type="ORF">SAMN05216361_0669</name>
</gene>
<dbReference type="InterPro" id="IPR014048">
    <property type="entry name" value="MethylDNA_cys_MeTrfase_DNA-bd"/>
</dbReference>
<dbReference type="CDD" id="cd06445">
    <property type="entry name" value="ATase"/>
    <property type="match status" value="1"/>
</dbReference>
<dbReference type="PANTHER" id="PTHR10815">
    <property type="entry name" value="METHYLATED-DNA--PROTEIN-CYSTEINE METHYLTRANSFERASE"/>
    <property type="match status" value="1"/>
</dbReference>
<comment type="miscellaneous">
    <text evidence="9">This enzyme catalyzes only one turnover and therefore is not strictly catalytic. According to one definition, an enzyme is a biocatalyst that acts repeatedly and over many reaction cycles.</text>
</comment>
<dbReference type="InterPro" id="IPR036217">
    <property type="entry name" value="MethylDNA_cys_MeTrfase_DNAb"/>
</dbReference>
<dbReference type="FunFam" id="1.10.10.10:FF:000214">
    <property type="entry name" value="Methylated-DNA--protein-cysteine methyltransferase"/>
    <property type="match status" value="1"/>
</dbReference>
<dbReference type="InterPro" id="IPR023546">
    <property type="entry name" value="MGMT"/>
</dbReference>
<keyword evidence="13" id="KW-1185">Reference proteome</keyword>
<comment type="function">
    <text evidence="9">Involved in the cellular defense against the biological effects of O6-methylguanine (O6-MeG) and O4-methylthymine (O4-MeT) in DNA. Repairs the methylated nucleobase in DNA by stoichiometrically transferring the methyl group to a cysteine residue in the enzyme. This is a suicide reaction: the enzyme is irreversibly inactivated.</text>
</comment>
<dbReference type="PROSITE" id="PS00374">
    <property type="entry name" value="MGMT"/>
    <property type="match status" value="1"/>
</dbReference>
<dbReference type="Gene3D" id="1.10.10.10">
    <property type="entry name" value="Winged helix-like DNA-binding domain superfamily/Winged helix DNA-binding domain"/>
    <property type="match status" value="1"/>
</dbReference>
<keyword evidence="4 9" id="KW-0489">Methyltransferase</keyword>
<evidence type="ECO:0000256" key="1">
    <source>
        <dbReference type="ARBA" id="ARBA00001286"/>
    </source>
</evidence>
<dbReference type="GO" id="GO:0032259">
    <property type="term" value="P:methylation"/>
    <property type="evidence" value="ECO:0007669"/>
    <property type="project" value="UniProtKB-KW"/>
</dbReference>
<dbReference type="RefSeq" id="WP_073317724.1">
    <property type="nucleotide sequence ID" value="NZ_FQWD01000001.1"/>
</dbReference>
<keyword evidence="7 9" id="KW-0234">DNA repair</keyword>
<evidence type="ECO:0000256" key="8">
    <source>
        <dbReference type="ARBA" id="ARBA00049348"/>
    </source>
</evidence>
<dbReference type="NCBIfam" id="TIGR00589">
    <property type="entry name" value="ogt"/>
    <property type="match status" value="1"/>
</dbReference>
<keyword evidence="5 9" id="KW-0808">Transferase</keyword>
<comment type="catalytic activity">
    <reaction evidence="8 9">
        <text>a 6-O-methyl-2'-deoxyguanosine in DNA + L-cysteinyl-[protein] = S-methyl-L-cysteinyl-[protein] + a 2'-deoxyguanosine in DNA</text>
        <dbReference type="Rhea" id="RHEA:24000"/>
        <dbReference type="Rhea" id="RHEA-COMP:10131"/>
        <dbReference type="Rhea" id="RHEA-COMP:10132"/>
        <dbReference type="Rhea" id="RHEA-COMP:11367"/>
        <dbReference type="Rhea" id="RHEA-COMP:11368"/>
        <dbReference type="ChEBI" id="CHEBI:29950"/>
        <dbReference type="ChEBI" id="CHEBI:82612"/>
        <dbReference type="ChEBI" id="CHEBI:85445"/>
        <dbReference type="ChEBI" id="CHEBI:85448"/>
        <dbReference type="EC" id="2.1.1.63"/>
    </reaction>
</comment>
<dbReference type="AlphaFoldDB" id="A0A1M5F3U3"/>
<feature type="domain" description="Methylguanine DNA methyltransferase ribonuclease-like" evidence="11">
    <location>
        <begin position="6"/>
        <end position="65"/>
    </location>
</feature>
<proteinExistence type="inferred from homology"/>
<dbReference type="GO" id="GO:0003908">
    <property type="term" value="F:methylated-DNA-[protein]-cysteine S-methyltransferase activity"/>
    <property type="evidence" value="ECO:0007669"/>
    <property type="project" value="UniProtKB-UniRule"/>
</dbReference>
<comment type="catalytic activity">
    <reaction evidence="1 9">
        <text>a 4-O-methyl-thymidine in DNA + L-cysteinyl-[protein] = a thymidine in DNA + S-methyl-L-cysteinyl-[protein]</text>
        <dbReference type="Rhea" id="RHEA:53428"/>
        <dbReference type="Rhea" id="RHEA-COMP:10131"/>
        <dbReference type="Rhea" id="RHEA-COMP:10132"/>
        <dbReference type="Rhea" id="RHEA-COMP:13555"/>
        <dbReference type="Rhea" id="RHEA-COMP:13556"/>
        <dbReference type="ChEBI" id="CHEBI:29950"/>
        <dbReference type="ChEBI" id="CHEBI:82612"/>
        <dbReference type="ChEBI" id="CHEBI:137386"/>
        <dbReference type="ChEBI" id="CHEBI:137387"/>
        <dbReference type="EC" id="2.1.1.63"/>
    </reaction>
</comment>
<evidence type="ECO:0000256" key="5">
    <source>
        <dbReference type="ARBA" id="ARBA00022679"/>
    </source>
</evidence>
<evidence type="ECO:0000313" key="13">
    <source>
        <dbReference type="Proteomes" id="UP000184520"/>
    </source>
</evidence>
<accession>A0A1M5F3U3</accession>
<sequence>MIFSQSLTSPLGHIWIEANEAGVTVVKFVDEIDAMANPSALTEQCCRELNAYFARELTTFTVPVAAIGTAFQQRVWQQLCTIPFGHAQHYGQIASALGQPTASRAVGMANGRNPVSIIVPCHRVIGKNGTLTGYAGGLLRKQKLLDLEGIPYR</sequence>
<evidence type="ECO:0000256" key="7">
    <source>
        <dbReference type="ARBA" id="ARBA00023204"/>
    </source>
</evidence>
<dbReference type="InterPro" id="IPR036388">
    <property type="entry name" value="WH-like_DNA-bd_sf"/>
</dbReference>
<dbReference type="GO" id="GO:0006307">
    <property type="term" value="P:DNA alkylation repair"/>
    <property type="evidence" value="ECO:0007669"/>
    <property type="project" value="UniProtKB-UniRule"/>
</dbReference>
<dbReference type="InterPro" id="IPR008332">
    <property type="entry name" value="MethylG_MeTrfase_N"/>
</dbReference>
<keyword evidence="3 9" id="KW-0963">Cytoplasm</keyword>
<evidence type="ECO:0000256" key="6">
    <source>
        <dbReference type="ARBA" id="ARBA00022763"/>
    </source>
</evidence>
<dbReference type="InterPro" id="IPR036631">
    <property type="entry name" value="MGMT_N_sf"/>
</dbReference>
<dbReference type="SUPFAM" id="SSF46767">
    <property type="entry name" value="Methylated DNA-protein cysteine methyltransferase, C-terminal domain"/>
    <property type="match status" value="1"/>
</dbReference>
<feature type="domain" description="Methylated-DNA-[protein]-cysteine S-methyltransferase DNA binding" evidence="10">
    <location>
        <begin position="70"/>
        <end position="150"/>
    </location>
</feature>
<comment type="subcellular location">
    <subcellularLocation>
        <location evidence="9">Cytoplasm</location>
    </subcellularLocation>
</comment>
<dbReference type="EC" id="2.1.1.63" evidence="9"/>
<feature type="active site" description="Nucleophile; methyl group acceptor" evidence="9">
    <location>
        <position position="121"/>
    </location>
</feature>
<comment type="similarity">
    <text evidence="2 9">Belongs to the MGMT family.</text>
</comment>
<dbReference type="OrthoDB" id="9811249at2"/>
<evidence type="ECO:0000259" key="10">
    <source>
        <dbReference type="Pfam" id="PF01035"/>
    </source>
</evidence>
<dbReference type="SUPFAM" id="SSF53155">
    <property type="entry name" value="Methylated DNA-protein cysteine methyltransferase domain"/>
    <property type="match status" value="1"/>
</dbReference>
<dbReference type="GO" id="GO:0005737">
    <property type="term" value="C:cytoplasm"/>
    <property type="evidence" value="ECO:0007669"/>
    <property type="project" value="UniProtKB-SubCell"/>
</dbReference>
<dbReference type="STRING" id="634436.SAMN05216361_0669"/>
<dbReference type="Proteomes" id="UP000184520">
    <property type="component" value="Unassembled WGS sequence"/>
</dbReference>
<dbReference type="EMBL" id="FQWD01000001">
    <property type="protein sequence ID" value="SHF86270.1"/>
    <property type="molecule type" value="Genomic_DNA"/>
</dbReference>
<dbReference type="HAMAP" id="MF_00772">
    <property type="entry name" value="OGT"/>
    <property type="match status" value="1"/>
</dbReference>
<evidence type="ECO:0000259" key="11">
    <source>
        <dbReference type="Pfam" id="PF02870"/>
    </source>
</evidence>
<dbReference type="PANTHER" id="PTHR10815:SF5">
    <property type="entry name" value="METHYLATED-DNA--PROTEIN-CYSTEINE METHYLTRANSFERASE"/>
    <property type="match status" value="1"/>
</dbReference>
<evidence type="ECO:0000256" key="2">
    <source>
        <dbReference type="ARBA" id="ARBA00008711"/>
    </source>
</evidence>
<dbReference type="Pfam" id="PF02870">
    <property type="entry name" value="Methyltransf_1N"/>
    <property type="match status" value="1"/>
</dbReference>
<name>A0A1M5F3U3_9ALTE</name>
<evidence type="ECO:0000313" key="12">
    <source>
        <dbReference type="EMBL" id="SHF86270.1"/>
    </source>
</evidence>
<keyword evidence="6 9" id="KW-0227">DNA damage</keyword>
<organism evidence="12 13">
    <name type="scientific">Marisediminitalea aggregata</name>
    <dbReference type="NCBI Taxonomy" id="634436"/>
    <lineage>
        <taxon>Bacteria</taxon>
        <taxon>Pseudomonadati</taxon>
        <taxon>Pseudomonadota</taxon>
        <taxon>Gammaproteobacteria</taxon>
        <taxon>Alteromonadales</taxon>
        <taxon>Alteromonadaceae</taxon>
        <taxon>Marisediminitalea</taxon>
    </lineage>
</organism>
<dbReference type="Gene3D" id="3.30.160.70">
    <property type="entry name" value="Methylated DNA-protein cysteine methyltransferase domain"/>
    <property type="match status" value="1"/>
</dbReference>
<protein>
    <recommendedName>
        <fullName evidence="9">Methylated-DNA--protein-cysteine methyltransferase</fullName>
        <ecNumber evidence="9">2.1.1.63</ecNumber>
    </recommendedName>
    <alternativeName>
        <fullName evidence="9">6-O-methylguanine-DNA methyltransferase</fullName>
        <shortName evidence="9">MGMT</shortName>
    </alternativeName>
    <alternativeName>
        <fullName evidence="9">O-6-methylguanine-DNA-alkyltransferase</fullName>
    </alternativeName>
</protein>
<evidence type="ECO:0000256" key="9">
    <source>
        <dbReference type="HAMAP-Rule" id="MF_00772"/>
    </source>
</evidence>
<evidence type="ECO:0000256" key="3">
    <source>
        <dbReference type="ARBA" id="ARBA00022490"/>
    </source>
</evidence>
<evidence type="ECO:0000256" key="4">
    <source>
        <dbReference type="ARBA" id="ARBA00022603"/>
    </source>
</evidence>
<dbReference type="Pfam" id="PF01035">
    <property type="entry name" value="DNA_binding_1"/>
    <property type="match status" value="1"/>
</dbReference>
<reference evidence="13" key="1">
    <citation type="submission" date="2016-11" db="EMBL/GenBank/DDBJ databases">
        <authorList>
            <person name="Varghese N."/>
            <person name="Submissions S."/>
        </authorList>
    </citation>
    <scope>NUCLEOTIDE SEQUENCE [LARGE SCALE GENOMIC DNA]</scope>
    <source>
        <strain evidence="13">CGMCC 1.8995</strain>
    </source>
</reference>
<dbReference type="InterPro" id="IPR001497">
    <property type="entry name" value="MethylDNA_cys_MeTrfase_AS"/>
</dbReference>